<evidence type="ECO:0000313" key="2">
    <source>
        <dbReference type="Proteomes" id="UP000617340"/>
    </source>
</evidence>
<dbReference type="EMBL" id="JACSDZ010000017">
    <property type="protein sequence ID" value="KAF7384591.1"/>
    <property type="molecule type" value="Genomic_DNA"/>
</dbReference>
<evidence type="ECO:0000313" key="1">
    <source>
        <dbReference type="EMBL" id="KAF7384591.1"/>
    </source>
</evidence>
<organism evidence="1 2">
    <name type="scientific">Vespula germanica</name>
    <name type="common">German yellow jacket</name>
    <name type="synonym">Paravespula germanica</name>
    <dbReference type="NCBI Taxonomy" id="30212"/>
    <lineage>
        <taxon>Eukaryota</taxon>
        <taxon>Metazoa</taxon>
        <taxon>Ecdysozoa</taxon>
        <taxon>Arthropoda</taxon>
        <taxon>Hexapoda</taxon>
        <taxon>Insecta</taxon>
        <taxon>Pterygota</taxon>
        <taxon>Neoptera</taxon>
        <taxon>Endopterygota</taxon>
        <taxon>Hymenoptera</taxon>
        <taxon>Apocrita</taxon>
        <taxon>Aculeata</taxon>
        <taxon>Vespoidea</taxon>
        <taxon>Vespidae</taxon>
        <taxon>Vespinae</taxon>
        <taxon>Vespula</taxon>
    </lineage>
</organism>
<name>A0A834J9T4_VESGE</name>
<accession>A0A834J9T4</accession>
<dbReference type="Proteomes" id="UP000617340">
    <property type="component" value="Unassembled WGS sequence"/>
</dbReference>
<dbReference type="AlphaFoldDB" id="A0A834J9T4"/>
<gene>
    <name evidence="1" type="ORF">HZH68_014203</name>
</gene>
<keyword evidence="2" id="KW-1185">Reference proteome</keyword>
<reference evidence="1" key="1">
    <citation type="journal article" date="2020" name="G3 (Bethesda)">
        <title>High-Quality Assemblies for Three Invasive Social Wasps from the &lt;i&gt;Vespula&lt;/i&gt; Genus.</title>
        <authorList>
            <person name="Harrop T.W.R."/>
            <person name="Guhlin J."/>
            <person name="McLaughlin G.M."/>
            <person name="Permina E."/>
            <person name="Stockwell P."/>
            <person name="Gilligan J."/>
            <person name="Le Lec M.F."/>
            <person name="Gruber M.A.M."/>
            <person name="Quinn O."/>
            <person name="Lovegrove M."/>
            <person name="Duncan E.J."/>
            <person name="Remnant E.J."/>
            <person name="Van Eeckhoven J."/>
            <person name="Graham B."/>
            <person name="Knapp R.A."/>
            <person name="Langford K.W."/>
            <person name="Kronenberg Z."/>
            <person name="Press M.O."/>
            <person name="Eacker S.M."/>
            <person name="Wilson-Rankin E.E."/>
            <person name="Purcell J."/>
            <person name="Lester P.J."/>
            <person name="Dearden P.K."/>
        </authorList>
    </citation>
    <scope>NUCLEOTIDE SEQUENCE</scope>
    <source>
        <strain evidence="1">Linc-1</strain>
    </source>
</reference>
<protein>
    <submittedName>
        <fullName evidence="1">Uncharacterized protein</fullName>
    </submittedName>
</protein>
<sequence length="194" mass="22638">MKLSIYCGIHLRYTTFLSLLVYSLGDQDLIRRARDLQADFEALSPKISLLSFLLEIVLKLIDVSREVTVFAYTDKVLVLIDDDSYKKHKNKGKCVRDNTLIFVSQTQSVKLRQLFSRVLVMWPQIGLTDVRKEKLLVNLRLIFSFSSIKSFIILEQKLRGVNGNLKSFERKRLLEDRVRQVLMSMVIFKLNLDH</sequence>
<proteinExistence type="predicted"/>
<comment type="caution">
    <text evidence="1">The sequence shown here is derived from an EMBL/GenBank/DDBJ whole genome shotgun (WGS) entry which is preliminary data.</text>
</comment>